<name>A0A8J3EXD0_9BIFI</name>
<evidence type="ECO:0000256" key="1">
    <source>
        <dbReference type="SAM" id="Phobius"/>
    </source>
</evidence>
<organism evidence="2 3">
    <name type="scientific">Galliscardovia ingluviei</name>
    <dbReference type="NCBI Taxonomy" id="1769422"/>
    <lineage>
        <taxon>Bacteria</taxon>
        <taxon>Bacillati</taxon>
        <taxon>Actinomycetota</taxon>
        <taxon>Actinomycetes</taxon>
        <taxon>Bifidobacteriales</taxon>
        <taxon>Bifidobacteriaceae</taxon>
        <taxon>Galliscardovia</taxon>
    </lineage>
</organism>
<keyword evidence="3" id="KW-1185">Reference proteome</keyword>
<keyword evidence="1" id="KW-1133">Transmembrane helix</keyword>
<protein>
    <submittedName>
        <fullName evidence="2">Uncharacterized protein</fullName>
    </submittedName>
</protein>
<reference evidence="2" key="1">
    <citation type="journal article" date="2014" name="Int. J. Syst. Evol. Microbiol.">
        <title>Complete genome sequence of Corynebacterium casei LMG S-19264T (=DSM 44701T), isolated from a smear-ripened cheese.</title>
        <authorList>
            <consortium name="US DOE Joint Genome Institute (JGI-PGF)"/>
            <person name="Walter F."/>
            <person name="Albersmeier A."/>
            <person name="Kalinowski J."/>
            <person name="Ruckert C."/>
        </authorList>
    </citation>
    <scope>NUCLEOTIDE SEQUENCE</scope>
    <source>
        <strain evidence="2">CCM 8606</strain>
    </source>
</reference>
<sequence length="171" mass="19206">MPSVIFAASQVPLLDTMPTTLWMIIALSCGGIAIVSIIITLLLWNKHTTQQVGAHSAHTSLSQWRQRIEDVRIQYHQEHISSDQAYILLAEIARDFASERLQTDISAQTLTDLQALERARHHAQGIDLLRQTIAALYPPEFADQQTHALAREVHVDQAAGWVANLVERWKA</sequence>
<keyword evidence="1" id="KW-0472">Membrane</keyword>
<accession>A0A8J3EXD0</accession>
<evidence type="ECO:0000313" key="3">
    <source>
        <dbReference type="Proteomes" id="UP000619536"/>
    </source>
</evidence>
<proteinExistence type="predicted"/>
<dbReference type="EMBL" id="BMDH01000001">
    <property type="protein sequence ID" value="GGI12724.1"/>
    <property type="molecule type" value="Genomic_DNA"/>
</dbReference>
<evidence type="ECO:0000313" key="2">
    <source>
        <dbReference type="EMBL" id="GGI12724.1"/>
    </source>
</evidence>
<dbReference type="AlphaFoldDB" id="A0A8J3EXD0"/>
<dbReference type="RefSeq" id="WP_188354422.1">
    <property type="nucleotide sequence ID" value="NZ_BMDH01000001.1"/>
</dbReference>
<gene>
    <name evidence="2" type="ORF">GCM10007377_02390</name>
</gene>
<reference evidence="2" key="2">
    <citation type="submission" date="2020-09" db="EMBL/GenBank/DDBJ databases">
        <authorList>
            <person name="Sun Q."/>
            <person name="Sedlacek I."/>
        </authorList>
    </citation>
    <scope>NUCLEOTIDE SEQUENCE</scope>
    <source>
        <strain evidence="2">CCM 8606</strain>
    </source>
</reference>
<keyword evidence="1" id="KW-0812">Transmembrane</keyword>
<comment type="caution">
    <text evidence="2">The sequence shown here is derived from an EMBL/GenBank/DDBJ whole genome shotgun (WGS) entry which is preliminary data.</text>
</comment>
<dbReference type="Proteomes" id="UP000619536">
    <property type="component" value="Unassembled WGS sequence"/>
</dbReference>
<feature type="transmembrane region" description="Helical" evidence="1">
    <location>
        <begin position="20"/>
        <end position="44"/>
    </location>
</feature>